<dbReference type="EMBL" id="LKHP01000017">
    <property type="protein sequence ID" value="KRQ86029.1"/>
    <property type="molecule type" value="Genomic_DNA"/>
</dbReference>
<evidence type="ECO:0000313" key="1">
    <source>
        <dbReference type="EMBL" id="KRQ86029.1"/>
    </source>
</evidence>
<protein>
    <submittedName>
        <fullName evidence="1">Uncharacterized protein</fullName>
    </submittedName>
</protein>
<dbReference type="STRING" id="908809.ABG79_02161"/>
<name>A0A0R3JUV4_CALMK</name>
<dbReference type="Proteomes" id="UP000052015">
    <property type="component" value="Unassembled WGS sequence"/>
</dbReference>
<gene>
    <name evidence="1" type="ORF">ABG79_02161</name>
</gene>
<organism evidence="1 2">
    <name type="scientific">Caloramator mitchellensis</name>
    <dbReference type="NCBI Taxonomy" id="908809"/>
    <lineage>
        <taxon>Bacteria</taxon>
        <taxon>Bacillati</taxon>
        <taxon>Bacillota</taxon>
        <taxon>Clostridia</taxon>
        <taxon>Eubacteriales</taxon>
        <taxon>Clostridiaceae</taxon>
        <taxon>Caloramator</taxon>
    </lineage>
</organism>
<reference evidence="1 2" key="1">
    <citation type="submission" date="2015-09" db="EMBL/GenBank/DDBJ databases">
        <title>Draft genome sequence of a Caloramator mitchellensis, a moderate thermophile from the Great Artesian Basin of Australia.</title>
        <authorList>
            <person name="Patel B.K."/>
        </authorList>
    </citation>
    <scope>NUCLEOTIDE SEQUENCE [LARGE SCALE GENOMIC DNA]</scope>
    <source>
        <strain evidence="1 2">VF08</strain>
    </source>
</reference>
<accession>A0A0R3JUV4</accession>
<dbReference type="RefSeq" id="WP_057979453.1">
    <property type="nucleotide sequence ID" value="NZ_LKHP01000017.1"/>
</dbReference>
<keyword evidence="2" id="KW-1185">Reference proteome</keyword>
<comment type="caution">
    <text evidence="1">The sequence shown here is derived from an EMBL/GenBank/DDBJ whole genome shotgun (WGS) entry which is preliminary data.</text>
</comment>
<evidence type="ECO:0000313" key="2">
    <source>
        <dbReference type="Proteomes" id="UP000052015"/>
    </source>
</evidence>
<sequence>MIDKQYGKHILVCNMCGEEYEFDSYDEAIKYMRENGWRSKNYGGEWEDICDICWEEIENE</sequence>
<dbReference type="OrthoDB" id="1955054at2"/>
<dbReference type="AlphaFoldDB" id="A0A0R3JUV4"/>
<proteinExistence type="predicted"/>